<organism evidence="3 4">
    <name type="scientific">Naegleria lovaniensis</name>
    <name type="common">Amoeba</name>
    <dbReference type="NCBI Taxonomy" id="51637"/>
    <lineage>
        <taxon>Eukaryota</taxon>
        <taxon>Discoba</taxon>
        <taxon>Heterolobosea</taxon>
        <taxon>Tetramitia</taxon>
        <taxon>Eutetramitia</taxon>
        <taxon>Vahlkampfiidae</taxon>
        <taxon>Naegleria</taxon>
    </lineage>
</organism>
<keyword evidence="4" id="KW-1185">Reference proteome</keyword>
<keyword evidence="1" id="KW-0677">Repeat</keyword>
<dbReference type="EMBL" id="PYSW02000032">
    <property type="protein sequence ID" value="KAG2378503.1"/>
    <property type="molecule type" value="Genomic_DNA"/>
</dbReference>
<dbReference type="Proteomes" id="UP000816034">
    <property type="component" value="Unassembled WGS sequence"/>
</dbReference>
<evidence type="ECO:0000256" key="2">
    <source>
        <dbReference type="SAM" id="MobiDB-lite"/>
    </source>
</evidence>
<dbReference type="AlphaFoldDB" id="A0AA88GLQ9"/>
<sequence>MRTSTSPLVHSTSLTRKCFNHSLSFQFRTTSFITRRNINTSTTTNTNHTPNATTRNNNNEKSSNDKAHPQQSESSTIHHSIHSSENNNLTSRIYNNYKTNHPTKVMTHPSRSENDYYLYKNVQFNFSIEPSKSFISDTVRNEILSHARKGDVRKVLELLASIKPSETFSIKEKEEIDAEKDLIIHTLMLAYAKKGDVSKTEFLFRKLKSPDKKCFTILLGAYADKGMVENAEQLFSKITKPDEACYVELMRTYSKKGLFHKIQEHYSSINYKLLNIESIQKKNNDESVGTIESTTSDHTFENTNGIQKGMNPSEHVSSSSLLMDLCEMVKTEYVSANRIQMDEYEYLQQIFTVVVAFRMHGMLKNKEYGLLDATFKRVSKYIFTHDFTSSSSTKMNTSTLINTHMNTNNNMNTNMNTHMNTNMNTHINTNMNTHINTNTSSNNNMNTHINTNTSSNNSTMIPSTISQIPKSHINILNIYLQSLIQRKAPLDRIESFVKHYISQPDTVTYHSLLVYYFELNMHDKVDKLFKQISKLEDLDTKTRNYFASTIMTMLYRHGIYHKVEKIFRQIQSPDYTCYKILMNTYIQQRDTYKMMQLFKEIPNDMIDDQLVADMMAMRRCVVTKRVDKQIHQVVDD</sequence>
<reference evidence="3 4" key="1">
    <citation type="journal article" date="2018" name="BMC Genomics">
        <title>The genome of Naegleria lovaniensis, the basis for a comparative approach to unravel pathogenicity factors of the human pathogenic amoeba N. fowleri.</title>
        <authorList>
            <person name="Liechti N."/>
            <person name="Schurch N."/>
            <person name="Bruggmann R."/>
            <person name="Wittwer M."/>
        </authorList>
    </citation>
    <scope>NUCLEOTIDE SEQUENCE [LARGE SCALE GENOMIC DNA]</scope>
    <source>
        <strain evidence="3 4">ATCC 30569</strain>
    </source>
</reference>
<accession>A0AA88GLQ9</accession>
<feature type="region of interest" description="Disordered" evidence="2">
    <location>
        <begin position="38"/>
        <end position="87"/>
    </location>
</feature>
<feature type="compositionally biased region" description="Low complexity" evidence="2">
    <location>
        <begin position="72"/>
        <end position="87"/>
    </location>
</feature>
<dbReference type="PANTHER" id="PTHR47447:SF21">
    <property type="entry name" value="PENTACOTRIPEPTIDE-REPEAT REGION OF PRORP DOMAIN-CONTAINING PROTEIN"/>
    <property type="match status" value="1"/>
</dbReference>
<evidence type="ECO:0008006" key="5">
    <source>
        <dbReference type="Google" id="ProtNLM"/>
    </source>
</evidence>
<feature type="compositionally biased region" description="Low complexity" evidence="2">
    <location>
        <begin position="38"/>
        <end position="59"/>
    </location>
</feature>
<gene>
    <name evidence="3" type="ORF">C9374_008142</name>
</gene>
<dbReference type="Gene3D" id="1.25.40.10">
    <property type="entry name" value="Tetratricopeptide repeat domain"/>
    <property type="match status" value="2"/>
</dbReference>
<evidence type="ECO:0000256" key="1">
    <source>
        <dbReference type="ARBA" id="ARBA00022737"/>
    </source>
</evidence>
<comment type="caution">
    <text evidence="3">The sequence shown here is derived from an EMBL/GenBank/DDBJ whole genome shotgun (WGS) entry which is preliminary data.</text>
</comment>
<feature type="compositionally biased region" description="Polar residues" evidence="2">
    <location>
        <begin position="287"/>
        <end position="306"/>
    </location>
</feature>
<evidence type="ECO:0000313" key="3">
    <source>
        <dbReference type="EMBL" id="KAG2378503.1"/>
    </source>
</evidence>
<dbReference type="GeneID" id="68100596"/>
<evidence type="ECO:0000313" key="4">
    <source>
        <dbReference type="Proteomes" id="UP000816034"/>
    </source>
</evidence>
<protein>
    <recommendedName>
        <fullName evidence="5">Pentacotripeptide-repeat region of PRORP domain-containing protein</fullName>
    </recommendedName>
</protein>
<dbReference type="Pfam" id="PF01535">
    <property type="entry name" value="PPR"/>
    <property type="match status" value="1"/>
</dbReference>
<dbReference type="InterPro" id="IPR002885">
    <property type="entry name" value="PPR_rpt"/>
</dbReference>
<proteinExistence type="predicted"/>
<dbReference type="RefSeq" id="XP_044545765.1">
    <property type="nucleotide sequence ID" value="XM_044698186.1"/>
</dbReference>
<dbReference type="InterPro" id="IPR011990">
    <property type="entry name" value="TPR-like_helical_dom_sf"/>
</dbReference>
<feature type="region of interest" description="Disordered" evidence="2">
    <location>
        <begin position="287"/>
        <end position="313"/>
    </location>
</feature>
<name>A0AA88GLQ9_NAELO</name>
<dbReference type="PANTHER" id="PTHR47447">
    <property type="entry name" value="OS03G0856100 PROTEIN"/>
    <property type="match status" value="1"/>
</dbReference>